<evidence type="ECO:0000313" key="1">
    <source>
        <dbReference type="EMBL" id="CAB1430922.1"/>
    </source>
</evidence>
<comment type="caution">
    <text evidence="1">The sequence shown here is derived from an EMBL/GenBank/DDBJ whole genome shotgun (WGS) entry which is preliminary data.</text>
</comment>
<reference evidence="1" key="1">
    <citation type="submission" date="2020-03" db="EMBL/GenBank/DDBJ databases">
        <authorList>
            <person name="Weist P."/>
        </authorList>
    </citation>
    <scope>NUCLEOTIDE SEQUENCE</scope>
</reference>
<gene>
    <name evidence="1" type="ORF">PLEPLA_LOCUS18918</name>
</gene>
<dbReference type="AlphaFoldDB" id="A0A9N7YL21"/>
<name>A0A9N7YL21_PLEPL</name>
<proteinExistence type="predicted"/>
<protein>
    <submittedName>
        <fullName evidence="1">Uncharacterized protein</fullName>
    </submittedName>
</protein>
<dbReference type="Proteomes" id="UP001153269">
    <property type="component" value="Unassembled WGS sequence"/>
</dbReference>
<accession>A0A9N7YL21</accession>
<dbReference type="EMBL" id="CADEAL010001283">
    <property type="protein sequence ID" value="CAB1430922.1"/>
    <property type="molecule type" value="Genomic_DNA"/>
</dbReference>
<evidence type="ECO:0000313" key="2">
    <source>
        <dbReference type="Proteomes" id="UP001153269"/>
    </source>
</evidence>
<keyword evidence="2" id="KW-1185">Reference proteome</keyword>
<organism evidence="1 2">
    <name type="scientific">Pleuronectes platessa</name>
    <name type="common">European plaice</name>
    <dbReference type="NCBI Taxonomy" id="8262"/>
    <lineage>
        <taxon>Eukaryota</taxon>
        <taxon>Metazoa</taxon>
        <taxon>Chordata</taxon>
        <taxon>Craniata</taxon>
        <taxon>Vertebrata</taxon>
        <taxon>Euteleostomi</taxon>
        <taxon>Actinopterygii</taxon>
        <taxon>Neopterygii</taxon>
        <taxon>Teleostei</taxon>
        <taxon>Neoteleostei</taxon>
        <taxon>Acanthomorphata</taxon>
        <taxon>Carangaria</taxon>
        <taxon>Pleuronectiformes</taxon>
        <taxon>Pleuronectoidei</taxon>
        <taxon>Pleuronectidae</taxon>
        <taxon>Pleuronectes</taxon>
    </lineage>
</organism>
<sequence length="106" mass="11133">MTLKTKGTHPDMHTPPNLTAALRLEGDTSSLTICRTCILTGEAVVEAAAGATGQGQPIFALPPSTSSLPGSSSGTHPLIIIRTPCTRGSCRRETIHRDAVDQQMHS</sequence>